<dbReference type="STRING" id="765915.A0A1Y2HZW5"/>
<evidence type="ECO:0000256" key="4">
    <source>
        <dbReference type="ARBA" id="ARBA00023136"/>
    </source>
</evidence>
<feature type="region of interest" description="Disordered" evidence="5">
    <location>
        <begin position="710"/>
        <end position="746"/>
    </location>
</feature>
<feature type="compositionally biased region" description="Low complexity" evidence="5">
    <location>
        <begin position="725"/>
        <end position="739"/>
    </location>
</feature>
<feature type="transmembrane region" description="Helical" evidence="6">
    <location>
        <begin position="106"/>
        <end position="124"/>
    </location>
</feature>
<keyword evidence="3 6" id="KW-1133">Transmembrane helix</keyword>
<dbReference type="InterPro" id="IPR050367">
    <property type="entry name" value="APC_superfamily"/>
</dbReference>
<comment type="caution">
    <text evidence="8">The sequence shown here is derived from an EMBL/GenBank/DDBJ whole genome shotgun (WGS) entry which is preliminary data.</text>
</comment>
<evidence type="ECO:0000256" key="6">
    <source>
        <dbReference type="SAM" id="Phobius"/>
    </source>
</evidence>
<dbReference type="PANTHER" id="PTHR42770:SF7">
    <property type="entry name" value="MEMBRANE PROTEIN"/>
    <property type="match status" value="1"/>
</dbReference>
<feature type="transmembrane region" description="Helical" evidence="6">
    <location>
        <begin position="242"/>
        <end position="261"/>
    </location>
</feature>
<dbReference type="AlphaFoldDB" id="A0A1Y2HZW5"/>
<dbReference type="InterPro" id="IPR004841">
    <property type="entry name" value="AA-permease/SLC12A_dom"/>
</dbReference>
<feature type="transmembrane region" description="Helical" evidence="6">
    <location>
        <begin position="521"/>
        <end position="545"/>
    </location>
</feature>
<keyword evidence="9" id="KW-1185">Reference proteome</keyword>
<feature type="transmembrane region" description="Helical" evidence="6">
    <location>
        <begin position="172"/>
        <end position="191"/>
    </location>
</feature>
<dbReference type="EMBL" id="MCFL01000004">
    <property type="protein sequence ID" value="ORZ40029.1"/>
    <property type="molecule type" value="Genomic_DNA"/>
</dbReference>
<feature type="domain" description="Amino acid permease/ SLC12A" evidence="7">
    <location>
        <begin position="125"/>
        <end position="423"/>
    </location>
</feature>
<sequence>MSSSAASGTRLVRSGAGTASVATTTTSYATSTIGGTGSPFPTAKASTNDAAVSSTLFPPPSQGAKRPSISIILPTGASSGSKTTQQHNADKSYLAKRKLHRHVSTWELWGFCVGVVICGEYTGWQGGLASGWINLAVSTILSIVIYAGALWSEVDMCTALPFSSAHTAFAHAAFGPAVGAMNGFIVMISFAQQAATNVAIISRYVKRIFDLPAASVYALWIFFYAIMVFVNLNSKRFFRSTLLINSYCCLALFGYMIWAGSRMPAIADWTWLSFTGTDQFTAELSLVKVIDCLPYAIWWFVGIEAFPVVAEELESVQGSTSRAVNWGMSTLFFYSVTLVWIAPVMPPFSPALASTDYPIGLSILQALFGIDPQIDPHVFDLARRILFLLLLLWAQGVTPTANIYATSRYMYGLSRGGLLPTSLSLTNESFTDVVTSLANQAPLPPSLKQLFLKGRHTSGDDDGSHRVSFGAASRSPDSHPPLNQSSMNRRTNNTTANLTANDVLASLHTSNPSHDRTPVRAVLASALLAYGFNWILELLSLLQSFGPSDAGPSTDQAAFDKVVDLLLRVAVWFACISHAVQFAAYIRIRLAIKGLDRPAPSPIGITGAILAFLVVILFGIVGPFVLGTSVYWASAVLLVVATSAFLVYFERFARPRLKNSPERLFIRSILKQRHASADALTVDVGAVTGGGATTAELGMMSTTLPAVAPITPAPTTDEERDGQAARRGAGAKGSLALAGQQGGPDG</sequence>
<dbReference type="Pfam" id="PF00324">
    <property type="entry name" value="AA_permease"/>
    <property type="match status" value="1"/>
</dbReference>
<dbReference type="OrthoDB" id="3900342at2759"/>
<evidence type="ECO:0000313" key="8">
    <source>
        <dbReference type="EMBL" id="ORZ40029.1"/>
    </source>
</evidence>
<comment type="subcellular location">
    <subcellularLocation>
        <location evidence="1">Membrane</location>
        <topology evidence="1">Multi-pass membrane protein</topology>
    </subcellularLocation>
</comment>
<dbReference type="Gene3D" id="1.20.1740.10">
    <property type="entry name" value="Amino acid/polyamine transporter I"/>
    <property type="match status" value="1"/>
</dbReference>
<evidence type="ECO:0000256" key="3">
    <source>
        <dbReference type="ARBA" id="ARBA00022989"/>
    </source>
</evidence>
<dbReference type="Proteomes" id="UP000193411">
    <property type="component" value="Unassembled WGS sequence"/>
</dbReference>
<feature type="transmembrane region" description="Helical" evidence="6">
    <location>
        <begin position="323"/>
        <end position="342"/>
    </location>
</feature>
<evidence type="ECO:0000256" key="5">
    <source>
        <dbReference type="SAM" id="MobiDB-lite"/>
    </source>
</evidence>
<name>A0A1Y2HZW5_9FUNG</name>
<evidence type="ECO:0000313" key="9">
    <source>
        <dbReference type="Proteomes" id="UP000193411"/>
    </source>
</evidence>
<accession>A0A1Y2HZW5</accession>
<evidence type="ECO:0000256" key="2">
    <source>
        <dbReference type="ARBA" id="ARBA00022692"/>
    </source>
</evidence>
<feature type="transmembrane region" description="Helical" evidence="6">
    <location>
        <begin position="565"/>
        <end position="586"/>
    </location>
</feature>
<reference evidence="8 9" key="1">
    <citation type="submission" date="2016-07" db="EMBL/GenBank/DDBJ databases">
        <title>Pervasive Adenine N6-methylation of Active Genes in Fungi.</title>
        <authorList>
            <consortium name="DOE Joint Genome Institute"/>
            <person name="Mondo S.J."/>
            <person name="Dannebaum R.O."/>
            <person name="Kuo R.C."/>
            <person name="Labutti K."/>
            <person name="Haridas S."/>
            <person name="Kuo A."/>
            <person name="Salamov A."/>
            <person name="Ahrendt S.R."/>
            <person name="Lipzen A."/>
            <person name="Sullivan W."/>
            <person name="Andreopoulos W.B."/>
            <person name="Clum A."/>
            <person name="Lindquist E."/>
            <person name="Daum C."/>
            <person name="Ramamoorthy G.K."/>
            <person name="Gryganskyi A."/>
            <person name="Culley D."/>
            <person name="Magnuson J.K."/>
            <person name="James T.Y."/>
            <person name="O'Malley M.A."/>
            <person name="Stajich J.E."/>
            <person name="Spatafora J.W."/>
            <person name="Visel A."/>
            <person name="Grigoriev I.V."/>
        </authorList>
    </citation>
    <scope>NUCLEOTIDE SEQUENCE [LARGE SCALE GENOMIC DNA]</scope>
    <source>
        <strain evidence="8 9">PL171</strain>
    </source>
</reference>
<feature type="transmembrane region" description="Helical" evidence="6">
    <location>
        <begin position="607"/>
        <end position="625"/>
    </location>
</feature>
<feature type="transmembrane region" description="Helical" evidence="6">
    <location>
        <begin position="211"/>
        <end position="230"/>
    </location>
</feature>
<feature type="transmembrane region" description="Helical" evidence="6">
    <location>
        <begin position="130"/>
        <end position="151"/>
    </location>
</feature>
<evidence type="ECO:0000259" key="7">
    <source>
        <dbReference type="Pfam" id="PF00324"/>
    </source>
</evidence>
<feature type="region of interest" description="Disordered" evidence="5">
    <location>
        <begin position="454"/>
        <end position="492"/>
    </location>
</feature>
<gene>
    <name evidence="8" type="ORF">BCR44DRAFT_71019</name>
</gene>
<organism evidence="8 9">
    <name type="scientific">Catenaria anguillulae PL171</name>
    <dbReference type="NCBI Taxonomy" id="765915"/>
    <lineage>
        <taxon>Eukaryota</taxon>
        <taxon>Fungi</taxon>
        <taxon>Fungi incertae sedis</taxon>
        <taxon>Blastocladiomycota</taxon>
        <taxon>Blastocladiomycetes</taxon>
        <taxon>Blastocladiales</taxon>
        <taxon>Catenariaceae</taxon>
        <taxon>Catenaria</taxon>
    </lineage>
</organism>
<keyword evidence="2 6" id="KW-0812">Transmembrane</keyword>
<evidence type="ECO:0000256" key="1">
    <source>
        <dbReference type="ARBA" id="ARBA00004141"/>
    </source>
</evidence>
<feature type="transmembrane region" description="Helical" evidence="6">
    <location>
        <begin position="631"/>
        <end position="649"/>
    </location>
</feature>
<proteinExistence type="predicted"/>
<protein>
    <recommendedName>
        <fullName evidence="7">Amino acid permease/ SLC12A domain-containing protein</fullName>
    </recommendedName>
</protein>
<feature type="transmembrane region" description="Helical" evidence="6">
    <location>
        <begin position="385"/>
        <end position="405"/>
    </location>
</feature>
<dbReference type="GO" id="GO:0016020">
    <property type="term" value="C:membrane"/>
    <property type="evidence" value="ECO:0007669"/>
    <property type="project" value="UniProtKB-SubCell"/>
</dbReference>
<keyword evidence="4 6" id="KW-0472">Membrane</keyword>
<dbReference type="PANTHER" id="PTHR42770">
    <property type="entry name" value="AMINO ACID TRANSPORTER-RELATED"/>
    <property type="match status" value="1"/>
</dbReference>
<dbReference type="GO" id="GO:0055085">
    <property type="term" value="P:transmembrane transport"/>
    <property type="evidence" value="ECO:0007669"/>
    <property type="project" value="InterPro"/>
</dbReference>